<evidence type="ECO:0000313" key="5">
    <source>
        <dbReference type="EMBL" id="SPU00120.1"/>
    </source>
</evidence>
<keyword evidence="1" id="KW-0805">Transcription regulation</keyword>
<dbReference type="SMART" id="SM00345">
    <property type="entry name" value="HTH_GNTR"/>
    <property type="match status" value="1"/>
</dbReference>
<dbReference type="RefSeq" id="WP_233436316.1">
    <property type="nucleotide sequence ID" value="NZ_CP134502.1"/>
</dbReference>
<gene>
    <name evidence="5" type="primary">lutR_2</name>
    <name evidence="5" type="ORF">NCTC7582_03002</name>
</gene>
<evidence type="ECO:0000259" key="4">
    <source>
        <dbReference type="PROSITE" id="PS50949"/>
    </source>
</evidence>
<reference evidence="5 6" key="1">
    <citation type="submission" date="2018-06" db="EMBL/GenBank/DDBJ databases">
        <authorList>
            <consortium name="Pathogen Informatics"/>
            <person name="Doyle S."/>
        </authorList>
    </citation>
    <scope>NUCLEOTIDE SEQUENCE [LARGE SCALE GENOMIC DNA]</scope>
    <source>
        <strain evidence="5 6">NCTC7582</strain>
    </source>
</reference>
<dbReference type="CDD" id="cd07377">
    <property type="entry name" value="WHTH_GntR"/>
    <property type="match status" value="1"/>
</dbReference>
<dbReference type="AlphaFoldDB" id="A0A2X0YCS3"/>
<dbReference type="Gene3D" id="1.10.10.10">
    <property type="entry name" value="Winged helix-like DNA-binding domain superfamily/Winged helix DNA-binding domain"/>
    <property type="match status" value="1"/>
</dbReference>
<dbReference type="SMART" id="SM00895">
    <property type="entry name" value="FCD"/>
    <property type="match status" value="1"/>
</dbReference>
<dbReference type="PROSITE" id="PS50949">
    <property type="entry name" value="HTH_GNTR"/>
    <property type="match status" value="1"/>
</dbReference>
<dbReference type="Proteomes" id="UP000251431">
    <property type="component" value="Unassembled WGS sequence"/>
</dbReference>
<accession>A0A2X0YCS3</accession>
<dbReference type="Pfam" id="PF00392">
    <property type="entry name" value="GntR"/>
    <property type="match status" value="1"/>
</dbReference>
<dbReference type="SUPFAM" id="SSF48008">
    <property type="entry name" value="GntR ligand-binding domain-like"/>
    <property type="match status" value="1"/>
</dbReference>
<dbReference type="InterPro" id="IPR036390">
    <property type="entry name" value="WH_DNA-bd_sf"/>
</dbReference>
<evidence type="ECO:0000256" key="2">
    <source>
        <dbReference type="ARBA" id="ARBA00023125"/>
    </source>
</evidence>
<dbReference type="SUPFAM" id="SSF46785">
    <property type="entry name" value="Winged helix' DNA-binding domain"/>
    <property type="match status" value="1"/>
</dbReference>
<feature type="domain" description="HTH gntR-type" evidence="4">
    <location>
        <begin position="9"/>
        <end position="77"/>
    </location>
</feature>
<dbReference type="InterPro" id="IPR000524">
    <property type="entry name" value="Tscrpt_reg_HTH_GntR"/>
</dbReference>
<dbReference type="PANTHER" id="PTHR43537">
    <property type="entry name" value="TRANSCRIPTIONAL REGULATOR, GNTR FAMILY"/>
    <property type="match status" value="1"/>
</dbReference>
<evidence type="ECO:0000256" key="1">
    <source>
        <dbReference type="ARBA" id="ARBA00023015"/>
    </source>
</evidence>
<keyword evidence="3" id="KW-0804">Transcription</keyword>
<protein>
    <submittedName>
        <fullName evidence="5">GntR family transcriptional regulator</fullName>
    </submittedName>
</protein>
<dbReference type="Gene3D" id="1.20.120.530">
    <property type="entry name" value="GntR ligand-binding domain-like"/>
    <property type="match status" value="1"/>
</dbReference>
<keyword evidence="2" id="KW-0238">DNA-binding</keyword>
<sequence length="224" mass="25240">MNLSNVTRNTLAKQVSNEIVKLIEKGDVKPGEKLLTELELMEILGVSRPVIREALSSLEALEIINKSPRGGTFVNKRVGSSPFKTMLSINSLNHEALFEARMVLELGFVTVAANKISQVDLDKLALTIKNIEESIEDSYGEQDKEFHRIIALSVDNPILEGMIESLLAAHEEIDNLIKTRDREITVKHHIKIFEALCARDPVQAYLAMWEHLNFVKNKVLKTKQ</sequence>
<evidence type="ECO:0000256" key="3">
    <source>
        <dbReference type="ARBA" id="ARBA00023163"/>
    </source>
</evidence>
<evidence type="ECO:0000313" key="6">
    <source>
        <dbReference type="Proteomes" id="UP000251431"/>
    </source>
</evidence>
<dbReference type="InterPro" id="IPR036388">
    <property type="entry name" value="WH-like_DNA-bd_sf"/>
</dbReference>
<dbReference type="InterPro" id="IPR008920">
    <property type="entry name" value="TF_FadR/GntR_C"/>
</dbReference>
<dbReference type="GO" id="GO:0003677">
    <property type="term" value="F:DNA binding"/>
    <property type="evidence" value="ECO:0007669"/>
    <property type="project" value="UniProtKB-KW"/>
</dbReference>
<name>A0A2X0YCS3_9BACI</name>
<dbReference type="GO" id="GO:0003700">
    <property type="term" value="F:DNA-binding transcription factor activity"/>
    <property type="evidence" value="ECO:0007669"/>
    <property type="project" value="InterPro"/>
</dbReference>
<dbReference type="Pfam" id="PF07729">
    <property type="entry name" value="FCD"/>
    <property type="match status" value="1"/>
</dbReference>
<organism evidence="5 6">
    <name type="scientific">Lysinibacillus capsici</name>
    <dbReference type="NCBI Taxonomy" id="2115968"/>
    <lineage>
        <taxon>Bacteria</taxon>
        <taxon>Bacillati</taxon>
        <taxon>Bacillota</taxon>
        <taxon>Bacilli</taxon>
        <taxon>Bacillales</taxon>
        <taxon>Bacillaceae</taxon>
        <taxon>Lysinibacillus</taxon>
    </lineage>
</organism>
<proteinExistence type="predicted"/>
<dbReference type="InterPro" id="IPR011711">
    <property type="entry name" value="GntR_C"/>
</dbReference>
<dbReference type="EMBL" id="UAQE01000001">
    <property type="protein sequence ID" value="SPU00120.1"/>
    <property type="molecule type" value="Genomic_DNA"/>
</dbReference>
<dbReference type="PANTHER" id="PTHR43537:SF43">
    <property type="entry name" value="GNTR-FAMILY TRANSCRIPTIONAL REGULATOR"/>
    <property type="match status" value="1"/>
</dbReference>